<comment type="similarity">
    <text evidence="2">Belongs to the transposase mutator family.</text>
</comment>
<evidence type="ECO:0000313" key="6">
    <source>
        <dbReference type="EMBL" id="GAA2700991.1"/>
    </source>
</evidence>
<dbReference type="EMBL" id="BAAATE010000063">
    <property type="protein sequence ID" value="GAA2700991.1"/>
    <property type="molecule type" value="Genomic_DNA"/>
</dbReference>
<dbReference type="Proteomes" id="UP001501666">
    <property type="component" value="Unassembled WGS sequence"/>
</dbReference>
<reference evidence="7" key="1">
    <citation type="journal article" date="2019" name="Int. J. Syst. Evol. Microbiol.">
        <title>The Global Catalogue of Microorganisms (GCM) 10K type strain sequencing project: providing services to taxonomists for standard genome sequencing and annotation.</title>
        <authorList>
            <consortium name="The Broad Institute Genomics Platform"/>
            <consortium name="The Broad Institute Genome Sequencing Center for Infectious Disease"/>
            <person name="Wu L."/>
            <person name="Ma J."/>
        </authorList>
    </citation>
    <scope>NUCLEOTIDE SEQUENCE [LARGE SCALE GENOMIC DNA]</scope>
    <source>
        <strain evidence="7">JCM 6835</strain>
    </source>
</reference>
<evidence type="ECO:0000256" key="2">
    <source>
        <dbReference type="ARBA" id="ARBA00010961"/>
    </source>
</evidence>
<keyword evidence="7" id="KW-1185">Reference proteome</keyword>
<organism evidence="6 7">
    <name type="scientific">Nonomuraea recticatena</name>
    <dbReference type="NCBI Taxonomy" id="46178"/>
    <lineage>
        <taxon>Bacteria</taxon>
        <taxon>Bacillati</taxon>
        <taxon>Actinomycetota</taxon>
        <taxon>Actinomycetes</taxon>
        <taxon>Streptosporangiales</taxon>
        <taxon>Streptosporangiaceae</taxon>
        <taxon>Nonomuraea</taxon>
    </lineage>
</organism>
<evidence type="ECO:0000256" key="4">
    <source>
        <dbReference type="ARBA" id="ARBA00023125"/>
    </source>
</evidence>
<comment type="function">
    <text evidence="1">Required for the transposition of the insertion element.</text>
</comment>
<keyword evidence="5" id="KW-0233">DNA recombination</keyword>
<name>A0ABP6FTH3_9ACTN</name>
<proteinExistence type="inferred from homology"/>
<evidence type="ECO:0000256" key="3">
    <source>
        <dbReference type="ARBA" id="ARBA00022578"/>
    </source>
</evidence>
<dbReference type="InterPro" id="IPR001207">
    <property type="entry name" value="Transposase_mutator"/>
</dbReference>
<evidence type="ECO:0000256" key="5">
    <source>
        <dbReference type="ARBA" id="ARBA00023172"/>
    </source>
</evidence>
<protein>
    <recommendedName>
        <fullName evidence="8">Mutator family transposase</fullName>
    </recommendedName>
</protein>
<comment type="caution">
    <text evidence="6">The sequence shown here is derived from an EMBL/GenBank/DDBJ whole genome shotgun (WGS) entry which is preliminary data.</text>
</comment>
<evidence type="ECO:0000313" key="7">
    <source>
        <dbReference type="Proteomes" id="UP001501666"/>
    </source>
</evidence>
<sequence>MLGAQLEAFRTRTLDAVAQKVREGGRIINVYVLVANAVNAGGRREILGLEVTSADGAGWLAFLSHWVSPRRPFIRNTPG</sequence>
<evidence type="ECO:0008006" key="8">
    <source>
        <dbReference type="Google" id="ProtNLM"/>
    </source>
</evidence>
<dbReference type="Pfam" id="PF00872">
    <property type="entry name" value="Transposase_mut"/>
    <property type="match status" value="1"/>
</dbReference>
<evidence type="ECO:0000256" key="1">
    <source>
        <dbReference type="ARBA" id="ARBA00002190"/>
    </source>
</evidence>
<accession>A0ABP6FTH3</accession>
<gene>
    <name evidence="6" type="ORF">GCM10010412_098490</name>
</gene>
<keyword evidence="3" id="KW-0815">Transposition</keyword>
<keyword evidence="4" id="KW-0238">DNA-binding</keyword>